<evidence type="ECO:0000256" key="4">
    <source>
        <dbReference type="ARBA" id="ARBA00022884"/>
    </source>
</evidence>
<dbReference type="InterPro" id="IPR028364">
    <property type="entry name" value="Ribosomal_uL1/biogenesis"/>
</dbReference>
<dbReference type="PANTHER" id="PTHR36427:SF3">
    <property type="entry name" value="LARGE RIBOSOMAL SUBUNIT PROTEIN UL1M"/>
    <property type="match status" value="1"/>
</dbReference>
<dbReference type="InterPro" id="IPR016095">
    <property type="entry name" value="Ribosomal_uL1_3-a/b-sand"/>
</dbReference>
<evidence type="ECO:0000256" key="3">
    <source>
        <dbReference type="ARBA" id="ARBA00022730"/>
    </source>
</evidence>
<dbReference type="InterPro" id="IPR023674">
    <property type="entry name" value="Ribosomal_uL1-like"/>
</dbReference>
<dbReference type="Pfam" id="PF00687">
    <property type="entry name" value="Ribosomal_L1"/>
    <property type="match status" value="1"/>
</dbReference>
<evidence type="ECO:0000256" key="1">
    <source>
        <dbReference type="ARBA" id="ARBA00010531"/>
    </source>
</evidence>
<protein>
    <recommendedName>
        <fullName evidence="7">Ribosomal protein</fullName>
    </recommendedName>
</protein>
<dbReference type="EMBL" id="CASHTH010000258">
    <property type="protein sequence ID" value="CAI7995813.1"/>
    <property type="molecule type" value="Genomic_DNA"/>
</dbReference>
<gene>
    <name evidence="8" type="ORF">GBAR_LOCUS1762</name>
</gene>
<evidence type="ECO:0000256" key="5">
    <source>
        <dbReference type="ARBA" id="ARBA00022980"/>
    </source>
</evidence>
<comment type="subunit">
    <text evidence="2">Part of the 50S ribosomal subunit.</text>
</comment>
<dbReference type="InterPro" id="IPR002143">
    <property type="entry name" value="Ribosomal_uL1"/>
</dbReference>
<dbReference type="Gene3D" id="3.30.190.20">
    <property type="match status" value="1"/>
</dbReference>
<dbReference type="GO" id="GO:0006412">
    <property type="term" value="P:translation"/>
    <property type="evidence" value="ECO:0007669"/>
    <property type="project" value="InterPro"/>
</dbReference>
<dbReference type="GO" id="GO:0003735">
    <property type="term" value="F:structural constituent of ribosome"/>
    <property type="evidence" value="ECO:0007669"/>
    <property type="project" value="InterPro"/>
</dbReference>
<accession>A0AA35QXN3</accession>
<dbReference type="CDD" id="cd00403">
    <property type="entry name" value="Ribosomal_L1"/>
    <property type="match status" value="1"/>
</dbReference>
<dbReference type="FunFam" id="3.40.50.790:FF:000001">
    <property type="entry name" value="50S ribosomal protein L1"/>
    <property type="match status" value="1"/>
</dbReference>
<evidence type="ECO:0000313" key="9">
    <source>
        <dbReference type="Proteomes" id="UP001174909"/>
    </source>
</evidence>
<dbReference type="GO" id="GO:0015934">
    <property type="term" value="C:large ribosomal subunit"/>
    <property type="evidence" value="ECO:0007669"/>
    <property type="project" value="InterPro"/>
</dbReference>
<proteinExistence type="inferred from homology"/>
<sequence length="237" mass="25916">MPKHSRRYNTAAERISEDSTYQPDEAIGLIKELSSAKFDETIEVHLRTTADVRHAEQQVRGVTVLPHGLGKQVRVLVFANGEAADIARQAGADFVGDDDLIAQVESGWTEFDVGLAIPEIMSKIGRLGRVLGRKGLMPNPRTGTLVQARDLTRVIQESKAGRLEFRTDRTAIIHGQFGKSSFESEALVDNLTVFMDAVMRERPEAVKGAFIKSAYITSSMGPGIPVDVATLQAMRPA</sequence>
<dbReference type="PIRSF" id="PIRSF002155">
    <property type="entry name" value="Ribosomal_L1"/>
    <property type="match status" value="1"/>
</dbReference>
<keyword evidence="3" id="KW-0699">rRNA-binding</keyword>
<keyword evidence="5 7" id="KW-0689">Ribosomal protein</keyword>
<dbReference type="HAMAP" id="MF_01318_B">
    <property type="entry name" value="Ribosomal_uL1_B"/>
    <property type="match status" value="1"/>
</dbReference>
<evidence type="ECO:0000256" key="6">
    <source>
        <dbReference type="ARBA" id="ARBA00023274"/>
    </source>
</evidence>
<dbReference type="AlphaFoldDB" id="A0AA35QXN3"/>
<dbReference type="SUPFAM" id="SSF56808">
    <property type="entry name" value="Ribosomal protein L1"/>
    <property type="match status" value="1"/>
</dbReference>
<name>A0AA35QXN3_GEOBA</name>
<evidence type="ECO:0000313" key="8">
    <source>
        <dbReference type="EMBL" id="CAI7995813.1"/>
    </source>
</evidence>
<dbReference type="InterPro" id="IPR005878">
    <property type="entry name" value="Ribosom_uL1_bac-type"/>
</dbReference>
<evidence type="ECO:0000256" key="7">
    <source>
        <dbReference type="RuleBase" id="RU000659"/>
    </source>
</evidence>
<evidence type="ECO:0000256" key="2">
    <source>
        <dbReference type="ARBA" id="ARBA00011838"/>
    </source>
</evidence>
<keyword evidence="9" id="KW-1185">Reference proteome</keyword>
<dbReference type="PROSITE" id="PS01199">
    <property type="entry name" value="RIBOSOMAL_L1"/>
    <property type="match status" value="1"/>
</dbReference>
<keyword evidence="6 7" id="KW-0687">Ribonucleoprotein</keyword>
<dbReference type="GO" id="GO:0019843">
    <property type="term" value="F:rRNA binding"/>
    <property type="evidence" value="ECO:0007669"/>
    <property type="project" value="UniProtKB-KW"/>
</dbReference>
<dbReference type="NCBIfam" id="TIGR01169">
    <property type="entry name" value="rplA_bact"/>
    <property type="match status" value="1"/>
</dbReference>
<reference evidence="8" key="1">
    <citation type="submission" date="2023-03" db="EMBL/GenBank/DDBJ databases">
        <authorList>
            <person name="Steffen K."/>
            <person name="Cardenas P."/>
        </authorList>
    </citation>
    <scope>NUCLEOTIDE SEQUENCE</scope>
</reference>
<comment type="similarity">
    <text evidence="1 7">Belongs to the universal ribosomal protein uL1 family.</text>
</comment>
<dbReference type="PANTHER" id="PTHR36427">
    <property type="entry name" value="54S RIBOSOMAL PROTEIN L1, MITOCHONDRIAL"/>
    <property type="match status" value="1"/>
</dbReference>
<keyword evidence="4" id="KW-0694">RNA-binding</keyword>
<comment type="caution">
    <text evidence="8">The sequence shown here is derived from an EMBL/GenBank/DDBJ whole genome shotgun (WGS) entry which is preliminary data.</text>
</comment>
<dbReference type="InterPro" id="IPR023673">
    <property type="entry name" value="Ribosomal_uL1_CS"/>
</dbReference>
<dbReference type="Gene3D" id="3.40.50.790">
    <property type="match status" value="1"/>
</dbReference>
<organism evidence="8 9">
    <name type="scientific">Geodia barretti</name>
    <name type="common">Barrett's horny sponge</name>
    <dbReference type="NCBI Taxonomy" id="519541"/>
    <lineage>
        <taxon>Eukaryota</taxon>
        <taxon>Metazoa</taxon>
        <taxon>Porifera</taxon>
        <taxon>Demospongiae</taxon>
        <taxon>Heteroscleromorpha</taxon>
        <taxon>Tetractinellida</taxon>
        <taxon>Astrophorina</taxon>
        <taxon>Geodiidae</taxon>
        <taxon>Geodia</taxon>
    </lineage>
</organism>
<dbReference type="Proteomes" id="UP001174909">
    <property type="component" value="Unassembled WGS sequence"/>
</dbReference>